<keyword evidence="4 5" id="KW-0472">Membrane</keyword>
<evidence type="ECO:0000256" key="2">
    <source>
        <dbReference type="ARBA" id="ARBA00022692"/>
    </source>
</evidence>
<proteinExistence type="predicted"/>
<dbReference type="RefSeq" id="WP_349143741.1">
    <property type="nucleotide sequence ID" value="NZ_JBBMFC010000004.1"/>
</dbReference>
<feature type="transmembrane region" description="Helical" evidence="5">
    <location>
        <begin position="291"/>
        <end position="309"/>
    </location>
</feature>
<sequence length="414" mass="44305">MEFIRKCYGRVMLLARWLFLAGIAGVILGIFGGLFGNSITYVTAFRNAHPWMLYLLPAAGLAIVALYKLDPYKTGTNRVLEGIQSDTYVPLRMAPLIVVSTILTHAFGGSAGREGAALQLGGSIGGTLGKWMKFDEYDRKIMIMCGMSAGFSALFGTPLTATVFAMEVISVGIIQYAALVPCAVASLTAHQVAILVGSGGETFILGTVPEFTLINAALVVILAVLCAAVSIFFCKVLHKTEHWYKEMIPNEWIRIVSGALLVILMAKVLGTTDYLGAGMDVVERAVMDGKVAASAFLLKIIFTAVTLGCGFRGGEIVPTLFVGATFGCLFGQITGLSPALAAACGMAAVFCGVTNCPISSMFLSFELFGFESMPFVLLTVAISYLESGYFGLYHSQKILYSKTKLKFINTHTKE</sequence>
<feature type="transmembrane region" description="Helical" evidence="5">
    <location>
        <begin position="316"/>
        <end position="333"/>
    </location>
</feature>
<reference evidence="6 7" key="1">
    <citation type="submission" date="2024-03" db="EMBL/GenBank/DDBJ databases">
        <title>Human intestinal bacterial collection.</title>
        <authorList>
            <person name="Pauvert C."/>
            <person name="Hitch T.C.A."/>
            <person name="Clavel T."/>
        </authorList>
    </citation>
    <scope>NUCLEOTIDE SEQUENCE [LARGE SCALE GENOMIC DNA]</scope>
    <source>
        <strain evidence="6 7">CLA-AA-H78B</strain>
    </source>
</reference>
<accession>A0ABV1HXY6</accession>
<organism evidence="6 7">
    <name type="scientific">Hominiventricola aquisgranensis</name>
    <dbReference type="NCBI Taxonomy" id="3133164"/>
    <lineage>
        <taxon>Bacteria</taxon>
        <taxon>Bacillati</taxon>
        <taxon>Bacillota</taxon>
        <taxon>Clostridia</taxon>
        <taxon>Lachnospirales</taxon>
        <taxon>Lachnospiraceae</taxon>
        <taxon>Hominiventricola</taxon>
    </lineage>
</organism>
<comment type="caution">
    <text evidence="6">The sequence shown here is derived from an EMBL/GenBank/DDBJ whole genome shotgun (WGS) entry which is preliminary data.</text>
</comment>
<dbReference type="Pfam" id="PF00654">
    <property type="entry name" value="Voltage_CLC"/>
    <property type="match status" value="1"/>
</dbReference>
<dbReference type="InterPro" id="IPR014743">
    <property type="entry name" value="Cl-channel_core"/>
</dbReference>
<evidence type="ECO:0000313" key="6">
    <source>
        <dbReference type="EMBL" id="MEQ2577787.1"/>
    </source>
</evidence>
<keyword evidence="7" id="KW-1185">Reference proteome</keyword>
<feature type="transmembrane region" description="Helical" evidence="5">
    <location>
        <begin position="51"/>
        <end position="69"/>
    </location>
</feature>
<feature type="transmembrane region" description="Helical" evidence="5">
    <location>
        <begin position="12"/>
        <end position="31"/>
    </location>
</feature>
<evidence type="ECO:0000256" key="4">
    <source>
        <dbReference type="ARBA" id="ARBA00023136"/>
    </source>
</evidence>
<dbReference type="SUPFAM" id="SSF81340">
    <property type="entry name" value="Clc chloride channel"/>
    <property type="match status" value="1"/>
</dbReference>
<feature type="transmembrane region" description="Helical" evidence="5">
    <location>
        <begin position="375"/>
        <end position="393"/>
    </location>
</feature>
<feature type="transmembrane region" description="Helical" evidence="5">
    <location>
        <begin position="252"/>
        <end position="271"/>
    </location>
</feature>
<dbReference type="InterPro" id="IPR050368">
    <property type="entry name" value="ClC-type_chloride_channel"/>
</dbReference>
<evidence type="ECO:0000313" key="7">
    <source>
        <dbReference type="Proteomes" id="UP001470288"/>
    </source>
</evidence>
<dbReference type="PRINTS" id="PR00762">
    <property type="entry name" value="CLCHANNEL"/>
</dbReference>
<feature type="transmembrane region" description="Helical" evidence="5">
    <location>
        <begin position="211"/>
        <end position="232"/>
    </location>
</feature>
<dbReference type="PANTHER" id="PTHR43427:SF12">
    <property type="entry name" value="CHLORIDE TRANSPORTER"/>
    <property type="match status" value="1"/>
</dbReference>
<dbReference type="InterPro" id="IPR001807">
    <property type="entry name" value="ClC"/>
</dbReference>
<dbReference type="Gene3D" id="1.10.3080.10">
    <property type="entry name" value="Clc chloride channel"/>
    <property type="match status" value="1"/>
</dbReference>
<keyword evidence="2 5" id="KW-0812">Transmembrane</keyword>
<dbReference type="PANTHER" id="PTHR43427">
    <property type="entry name" value="CHLORIDE CHANNEL PROTEIN CLC-E"/>
    <property type="match status" value="1"/>
</dbReference>
<evidence type="ECO:0000256" key="3">
    <source>
        <dbReference type="ARBA" id="ARBA00022989"/>
    </source>
</evidence>
<gene>
    <name evidence="6" type="ORF">WMO62_02885</name>
</gene>
<dbReference type="EMBL" id="JBBMFC010000004">
    <property type="protein sequence ID" value="MEQ2577787.1"/>
    <property type="molecule type" value="Genomic_DNA"/>
</dbReference>
<keyword evidence="3 5" id="KW-1133">Transmembrane helix</keyword>
<dbReference type="Proteomes" id="UP001470288">
    <property type="component" value="Unassembled WGS sequence"/>
</dbReference>
<name>A0ABV1HXY6_9FIRM</name>
<evidence type="ECO:0000256" key="1">
    <source>
        <dbReference type="ARBA" id="ARBA00004141"/>
    </source>
</evidence>
<evidence type="ECO:0000256" key="5">
    <source>
        <dbReference type="SAM" id="Phobius"/>
    </source>
</evidence>
<feature type="transmembrane region" description="Helical" evidence="5">
    <location>
        <begin position="89"/>
        <end position="108"/>
    </location>
</feature>
<feature type="transmembrane region" description="Helical" evidence="5">
    <location>
        <begin position="141"/>
        <end position="164"/>
    </location>
</feature>
<feature type="transmembrane region" description="Helical" evidence="5">
    <location>
        <begin position="176"/>
        <end position="199"/>
    </location>
</feature>
<comment type="subcellular location">
    <subcellularLocation>
        <location evidence="1">Membrane</location>
        <topology evidence="1">Multi-pass membrane protein</topology>
    </subcellularLocation>
</comment>
<protein>
    <submittedName>
        <fullName evidence="6">Chloride channel protein</fullName>
    </submittedName>
</protein>